<proteinExistence type="predicted"/>
<gene>
    <name evidence="6" type="ORF">ODALV1_LOCUS12114</name>
</gene>
<keyword evidence="7" id="KW-1185">Reference proteome</keyword>
<reference evidence="6 7" key="1">
    <citation type="submission" date="2024-08" db="EMBL/GenBank/DDBJ databases">
        <authorList>
            <person name="Cucini C."/>
            <person name="Frati F."/>
        </authorList>
    </citation>
    <scope>NUCLEOTIDE SEQUENCE [LARGE SCALE GENOMIC DNA]</scope>
</reference>
<dbReference type="InterPro" id="IPR022776">
    <property type="entry name" value="TRM13/UPF0224_CHHC_Znf_dom"/>
</dbReference>
<organism evidence="6 7">
    <name type="scientific">Orchesella dallaii</name>
    <dbReference type="NCBI Taxonomy" id="48710"/>
    <lineage>
        <taxon>Eukaryota</taxon>
        <taxon>Metazoa</taxon>
        <taxon>Ecdysozoa</taxon>
        <taxon>Arthropoda</taxon>
        <taxon>Hexapoda</taxon>
        <taxon>Collembola</taxon>
        <taxon>Entomobryomorpha</taxon>
        <taxon>Entomobryoidea</taxon>
        <taxon>Orchesellidae</taxon>
        <taxon>Orchesellinae</taxon>
        <taxon>Orchesella</taxon>
    </lineage>
</organism>
<feature type="domain" description="CHHC U11-48K-type" evidence="5">
    <location>
        <begin position="59"/>
        <end position="86"/>
    </location>
</feature>
<evidence type="ECO:0000256" key="3">
    <source>
        <dbReference type="ARBA" id="ARBA00022833"/>
    </source>
</evidence>
<accession>A0ABP1QJF0</accession>
<keyword evidence="3" id="KW-0862">Zinc</keyword>
<evidence type="ECO:0000256" key="2">
    <source>
        <dbReference type="ARBA" id="ARBA00022771"/>
    </source>
</evidence>
<feature type="compositionally biased region" description="Acidic residues" evidence="4">
    <location>
        <begin position="255"/>
        <end position="264"/>
    </location>
</feature>
<dbReference type="PROSITE" id="PS51800">
    <property type="entry name" value="ZF_CHHC_U11_48K"/>
    <property type="match status" value="2"/>
</dbReference>
<comment type="caution">
    <text evidence="6">The sequence shown here is derived from an EMBL/GenBank/DDBJ whole genome shotgun (WGS) entry which is preliminary data.</text>
</comment>
<dbReference type="Proteomes" id="UP001642540">
    <property type="component" value="Unassembled WGS sequence"/>
</dbReference>
<evidence type="ECO:0000313" key="6">
    <source>
        <dbReference type="EMBL" id="CAL8105577.1"/>
    </source>
</evidence>
<dbReference type="EMBL" id="CAXLJM020000036">
    <property type="protein sequence ID" value="CAL8105577.1"/>
    <property type="molecule type" value="Genomic_DNA"/>
</dbReference>
<feature type="region of interest" description="Disordered" evidence="4">
    <location>
        <begin position="229"/>
        <end position="272"/>
    </location>
</feature>
<sequence>MNHSNPTASSSRSGHSANQPGIAVGAGIAGESSWFENTHEIIRVGMSAEFHLPPRSENMRTCPYNTTHLVLESCLSTHISQCQQNFLISQIEEGKEVIMLPCLHNSDHQVPTLELKYHEEVCPNNPGNELVEEVENAIGVKAASSSPKDMDAEFVPKQENDDHFGSLLSEVQEGLRNLHIQSSSATTTDKVSVDSVLQKLVQEVDLVSPEPPGTEQHYVQCARRNRRIRLPPPQANSESNDLEAQQEWETNSTESTDDSLDGDDTWSTQWNHPANTDPLWRYAWYRDPRADYYYY</sequence>
<feature type="region of interest" description="Disordered" evidence="4">
    <location>
        <begin position="1"/>
        <end position="23"/>
    </location>
</feature>
<name>A0ABP1QJF0_9HEXA</name>
<evidence type="ECO:0000259" key="5">
    <source>
        <dbReference type="PROSITE" id="PS51800"/>
    </source>
</evidence>
<feature type="domain" description="CHHC U11-48K-type" evidence="5">
    <location>
        <begin position="99"/>
        <end position="126"/>
    </location>
</feature>
<keyword evidence="1" id="KW-0479">Metal-binding</keyword>
<evidence type="ECO:0000256" key="4">
    <source>
        <dbReference type="SAM" id="MobiDB-lite"/>
    </source>
</evidence>
<protein>
    <recommendedName>
        <fullName evidence="5">CHHC U11-48K-type domain-containing protein</fullName>
    </recommendedName>
</protein>
<evidence type="ECO:0000256" key="1">
    <source>
        <dbReference type="ARBA" id="ARBA00022723"/>
    </source>
</evidence>
<keyword evidence="2" id="KW-0863">Zinc-finger</keyword>
<feature type="compositionally biased region" description="Polar residues" evidence="4">
    <location>
        <begin position="1"/>
        <end position="19"/>
    </location>
</feature>
<dbReference type="Pfam" id="PF05253">
    <property type="entry name" value="zf-U11-48K"/>
    <property type="match status" value="1"/>
</dbReference>
<evidence type="ECO:0000313" key="7">
    <source>
        <dbReference type="Proteomes" id="UP001642540"/>
    </source>
</evidence>